<proteinExistence type="inferred from homology"/>
<accession>A0AAV0H5S4</accession>
<dbReference type="InterPro" id="IPR003676">
    <property type="entry name" value="SAUR_fam"/>
</dbReference>
<dbReference type="AlphaFoldDB" id="A0AAV0H5S4"/>
<gene>
    <name evidence="3" type="ORF">LITE_LOCUS2438</name>
</gene>
<evidence type="ECO:0000313" key="3">
    <source>
        <dbReference type="EMBL" id="CAI0379869.1"/>
    </source>
</evidence>
<dbReference type="EMBL" id="CAMGYJ010000002">
    <property type="protein sequence ID" value="CAI0379869.1"/>
    <property type="molecule type" value="Genomic_DNA"/>
</dbReference>
<dbReference type="Pfam" id="PF02519">
    <property type="entry name" value="Auxin_inducible"/>
    <property type="match status" value="1"/>
</dbReference>
<comment type="caution">
    <text evidence="3">The sequence shown here is derived from an EMBL/GenBank/DDBJ whole genome shotgun (WGS) entry which is preliminary data.</text>
</comment>
<organism evidence="3 4">
    <name type="scientific">Linum tenue</name>
    <dbReference type="NCBI Taxonomy" id="586396"/>
    <lineage>
        <taxon>Eukaryota</taxon>
        <taxon>Viridiplantae</taxon>
        <taxon>Streptophyta</taxon>
        <taxon>Embryophyta</taxon>
        <taxon>Tracheophyta</taxon>
        <taxon>Spermatophyta</taxon>
        <taxon>Magnoliopsida</taxon>
        <taxon>eudicotyledons</taxon>
        <taxon>Gunneridae</taxon>
        <taxon>Pentapetalae</taxon>
        <taxon>rosids</taxon>
        <taxon>fabids</taxon>
        <taxon>Malpighiales</taxon>
        <taxon>Linaceae</taxon>
        <taxon>Linum</taxon>
    </lineage>
</organism>
<keyword evidence="4" id="KW-1185">Reference proteome</keyword>
<dbReference type="GO" id="GO:0009733">
    <property type="term" value="P:response to auxin"/>
    <property type="evidence" value="ECO:0007669"/>
    <property type="project" value="InterPro"/>
</dbReference>
<sequence length="96" mass="10761">KKGQVASEGCFTVYLVGRSRDFFGENRVLEPPLLWVLLEEVESEFEYSPEGPLPLPCQVACFWKVLVAMDSEDERRQGNGKKSCLTGPPNFVPRVG</sequence>
<evidence type="ECO:0000256" key="1">
    <source>
        <dbReference type="ARBA" id="ARBA00006974"/>
    </source>
</evidence>
<evidence type="ECO:0000256" key="2">
    <source>
        <dbReference type="SAM" id="MobiDB-lite"/>
    </source>
</evidence>
<reference evidence="3" key="1">
    <citation type="submission" date="2022-08" db="EMBL/GenBank/DDBJ databases">
        <authorList>
            <person name="Gutierrez-Valencia J."/>
        </authorList>
    </citation>
    <scope>NUCLEOTIDE SEQUENCE</scope>
</reference>
<protein>
    <submittedName>
        <fullName evidence="3">Uncharacterized protein</fullName>
    </submittedName>
</protein>
<evidence type="ECO:0000313" key="4">
    <source>
        <dbReference type="Proteomes" id="UP001154282"/>
    </source>
</evidence>
<dbReference type="Proteomes" id="UP001154282">
    <property type="component" value="Unassembled WGS sequence"/>
</dbReference>
<feature type="region of interest" description="Disordered" evidence="2">
    <location>
        <begin position="74"/>
        <end position="96"/>
    </location>
</feature>
<comment type="similarity">
    <text evidence="1">Belongs to the ARG7 family.</text>
</comment>
<feature type="non-terminal residue" evidence="3">
    <location>
        <position position="1"/>
    </location>
</feature>
<name>A0AAV0H5S4_9ROSI</name>